<evidence type="ECO:0000256" key="2">
    <source>
        <dbReference type="ARBA" id="ARBA00005930"/>
    </source>
</evidence>
<evidence type="ECO:0000313" key="13">
    <source>
        <dbReference type="RefSeq" id="XP_007115010.2"/>
    </source>
</evidence>
<dbReference type="GO" id="GO:0006362">
    <property type="term" value="P:transcription elongation by RNA polymerase I"/>
    <property type="evidence" value="ECO:0007669"/>
    <property type="project" value="TreeGrafter"/>
</dbReference>
<keyword evidence="5 8" id="KW-0804">Transcription</keyword>
<dbReference type="InParanoid" id="A0A2Y9F6A3"/>
<comment type="function">
    <text evidence="8">DNA-dependent RNA polymerase which catalyzes the transcription of DNA into RNA using the four ribonucleoside triphosphates as substrates.</text>
</comment>
<dbReference type="RefSeq" id="XP_007115010.2">
    <property type="nucleotide sequence ID" value="XM_007114948.3"/>
</dbReference>
<keyword evidence="4" id="KW-0597">Phosphoprotein</keyword>
<dbReference type="FunFam" id="3.30.1490.120:FF:000003">
    <property type="entry name" value="DNA-directed RNA polymerase I subunit RPA43"/>
    <property type="match status" value="1"/>
</dbReference>
<dbReference type="CDD" id="cd04328">
    <property type="entry name" value="RNAP_I_Rpa43_N"/>
    <property type="match status" value="1"/>
</dbReference>
<dbReference type="FunCoup" id="A0A2Y9F6A3">
    <property type="interactions" value="2625"/>
</dbReference>
<dbReference type="PANTHER" id="PTHR12709">
    <property type="entry name" value="DNA-DIRECTED RNA POLYMERASE II, III"/>
    <property type="match status" value="1"/>
</dbReference>
<dbReference type="STRING" id="9755.ENSPCTP00005002319"/>
<dbReference type="InterPro" id="IPR045113">
    <property type="entry name" value="Rpb7-like"/>
</dbReference>
<dbReference type="InterPro" id="IPR041178">
    <property type="entry name" value="RPA43_OB"/>
</dbReference>
<evidence type="ECO:0000256" key="8">
    <source>
        <dbReference type="RuleBase" id="RU369086"/>
    </source>
</evidence>
<sequence>MAAGSSVSPRPKAASEGPVVGPAGVLPCLELPTYAAACALVNSRYSCLVAGPHRRHIALSPRYLNRKRTGIREQLDAELLRYSESLLGVPIAYDNIKVVGELGDIYDDQGHIHLNIEADFVIFCPEPGQKLMGTVNKVSSSHIGCLVHGCFNASIPKPEQMPAEQWQTLEINMGDELEFEVFRLDSDAAGVFCIRGKLNITSLQTKCSEVSEEVTETGTEEATEKPQKKKKKKKTYPEPYEVEGGTTELADFSDVTVKEETDLQINNHVNGLWEEEPKKKKKKKHQDPVFQGSDSSGYQSDHKKKKKKRKHSEEAEFTPTTFGTCT</sequence>
<dbReference type="Gene3D" id="2.40.50.1060">
    <property type="match status" value="1"/>
</dbReference>
<feature type="region of interest" description="Disordered" evidence="9">
    <location>
        <begin position="213"/>
        <end position="247"/>
    </location>
</feature>
<dbReference type="Pfam" id="PF17875">
    <property type="entry name" value="RPA43_OB"/>
    <property type="match status" value="1"/>
</dbReference>
<dbReference type="AlphaFoldDB" id="A0A2Y9F6A3"/>
<feature type="domain" description="RNA polymerase Rpb7-like N-terminal" evidence="10">
    <location>
        <begin position="55"/>
        <end position="110"/>
    </location>
</feature>
<dbReference type="Gene3D" id="3.30.1490.120">
    <property type="entry name" value="RNA polymerase Rpb7-like, N-terminal domain"/>
    <property type="match status" value="1"/>
</dbReference>
<comment type="subcellular location">
    <subcellularLocation>
        <location evidence="1">Nucleus</location>
        <location evidence="1">Nucleolus</location>
    </subcellularLocation>
</comment>
<evidence type="ECO:0000256" key="4">
    <source>
        <dbReference type="ARBA" id="ARBA00022553"/>
    </source>
</evidence>
<dbReference type="InterPro" id="IPR036898">
    <property type="entry name" value="RNA_pol_Rpb7-like_N_sf"/>
</dbReference>
<keyword evidence="3 8" id="KW-0240">DNA-directed RNA polymerase</keyword>
<dbReference type="CTD" id="221830"/>
<evidence type="ECO:0000259" key="11">
    <source>
        <dbReference type="Pfam" id="PF17875"/>
    </source>
</evidence>
<keyword evidence="12" id="KW-1185">Reference proteome</keyword>
<feature type="region of interest" description="Disordered" evidence="9">
    <location>
        <begin position="263"/>
        <end position="326"/>
    </location>
</feature>
<evidence type="ECO:0000313" key="12">
    <source>
        <dbReference type="Proteomes" id="UP000248484"/>
    </source>
</evidence>
<comment type="similarity">
    <text evidence="2">Belongs to the eukaryotic RPA43 RNA polymerase subunit family.</text>
</comment>
<dbReference type="GO" id="GO:0006352">
    <property type="term" value="P:DNA-templated transcription initiation"/>
    <property type="evidence" value="ECO:0007669"/>
    <property type="project" value="UniProtKB-UniRule"/>
</dbReference>
<gene>
    <name evidence="13" type="primary">POLR1F</name>
</gene>
<dbReference type="Pfam" id="PF03876">
    <property type="entry name" value="SHS2_Rpb7-N"/>
    <property type="match status" value="1"/>
</dbReference>
<evidence type="ECO:0000256" key="7">
    <source>
        <dbReference type="ARBA" id="ARBA00054032"/>
    </source>
</evidence>
<reference evidence="13" key="1">
    <citation type="submission" date="2025-08" db="UniProtKB">
        <authorList>
            <consortium name="RefSeq"/>
        </authorList>
    </citation>
    <scope>IDENTIFICATION</scope>
    <source>
        <tissue evidence="13">Muscle</tissue>
    </source>
</reference>
<evidence type="ECO:0000259" key="10">
    <source>
        <dbReference type="Pfam" id="PF03876"/>
    </source>
</evidence>
<evidence type="ECO:0000256" key="9">
    <source>
        <dbReference type="SAM" id="MobiDB-lite"/>
    </source>
</evidence>
<feature type="domain" description="RPA43 OB" evidence="11">
    <location>
        <begin position="125"/>
        <end position="233"/>
    </location>
</feature>
<evidence type="ECO:0000256" key="1">
    <source>
        <dbReference type="ARBA" id="ARBA00004604"/>
    </source>
</evidence>
<dbReference type="InterPro" id="IPR005576">
    <property type="entry name" value="Rpb7-like_N"/>
</dbReference>
<dbReference type="GO" id="GO:0005736">
    <property type="term" value="C:RNA polymerase I complex"/>
    <property type="evidence" value="ECO:0007669"/>
    <property type="project" value="Ensembl"/>
</dbReference>
<dbReference type="FunFam" id="2.40.50.1060:FF:000001">
    <property type="entry name" value="Twist neighbor protein"/>
    <property type="match status" value="1"/>
</dbReference>
<dbReference type="InterPro" id="IPR041901">
    <property type="entry name" value="RNAP_I_Rpa43_N"/>
</dbReference>
<evidence type="ECO:0000256" key="5">
    <source>
        <dbReference type="ARBA" id="ARBA00023163"/>
    </source>
</evidence>
<dbReference type="OrthoDB" id="10250504at2759"/>
<name>A0A2Y9F6A3_PHYMC</name>
<protein>
    <recommendedName>
        <fullName evidence="8">DNA-directed RNA polymerase subunit</fullName>
    </recommendedName>
</protein>
<evidence type="ECO:0000256" key="6">
    <source>
        <dbReference type="ARBA" id="ARBA00023242"/>
    </source>
</evidence>
<dbReference type="KEGG" id="pcad:102993702"/>
<dbReference type="Proteomes" id="UP000248484">
    <property type="component" value="Chromosome 5"/>
</dbReference>
<proteinExistence type="inferred from homology"/>
<keyword evidence="6 8" id="KW-0539">Nucleus</keyword>
<organism evidence="12 13">
    <name type="scientific">Physeter macrocephalus</name>
    <name type="common">Sperm whale</name>
    <name type="synonym">Physeter catodon</name>
    <dbReference type="NCBI Taxonomy" id="9755"/>
    <lineage>
        <taxon>Eukaryota</taxon>
        <taxon>Metazoa</taxon>
        <taxon>Chordata</taxon>
        <taxon>Craniata</taxon>
        <taxon>Vertebrata</taxon>
        <taxon>Euteleostomi</taxon>
        <taxon>Mammalia</taxon>
        <taxon>Eutheria</taxon>
        <taxon>Laurasiatheria</taxon>
        <taxon>Artiodactyla</taxon>
        <taxon>Whippomorpha</taxon>
        <taxon>Cetacea</taxon>
        <taxon>Odontoceti</taxon>
        <taxon>Physeteridae</taxon>
        <taxon>Physeter</taxon>
    </lineage>
</organism>
<evidence type="ECO:0000256" key="3">
    <source>
        <dbReference type="ARBA" id="ARBA00022478"/>
    </source>
</evidence>
<dbReference type="PANTHER" id="PTHR12709:SF5">
    <property type="entry name" value="DNA-DIRECTED RNA POLYMERASE I SUBUNIT RPA43"/>
    <property type="match status" value="1"/>
</dbReference>
<dbReference type="GeneID" id="102993702"/>
<accession>A0A2Y9F6A3</accession>
<comment type="function">
    <text evidence="7">Component of RNA polymerase I (Pol I), a DNA-dependent RNA polymerase which synthesizes ribosomal RNA precursors using the four ribonucleoside triphosphates as substrates. Through its association with RRN3/TIF-IA may be involved in recruitment of Pol I to rDNA promoters.</text>
</comment>